<dbReference type="Proteomes" id="UP000629098">
    <property type="component" value="Unassembled WGS sequence"/>
</dbReference>
<protein>
    <submittedName>
        <fullName evidence="1">Uncharacterized protein</fullName>
    </submittedName>
</protein>
<reference evidence="1" key="1">
    <citation type="submission" date="2020-09" db="EMBL/GenBank/DDBJ databases">
        <title>Iningainema tapete sp. nov. (Scytonemataceae, Cyanobacteria) from greenhouses in central Florida (USA) produces two types of nodularin with biosynthetic potential for microcystin-LR and anabaenopeptins.</title>
        <authorList>
            <person name="Berthold D.E."/>
            <person name="Lefler F.W."/>
            <person name="Huang I.-S."/>
            <person name="Abdulla H."/>
            <person name="Zimba P.V."/>
            <person name="Laughinghouse H.D. IV."/>
        </authorList>
    </citation>
    <scope>NUCLEOTIDE SEQUENCE</scope>
    <source>
        <strain evidence="1">BLCCT55</strain>
    </source>
</reference>
<dbReference type="RefSeq" id="WP_190827667.1">
    <property type="nucleotide sequence ID" value="NZ_CAWPPI010000043.1"/>
</dbReference>
<name>A0A8J7C746_9CYAN</name>
<proteinExistence type="predicted"/>
<accession>A0A8J7C746</accession>
<dbReference type="AlphaFoldDB" id="A0A8J7C746"/>
<evidence type="ECO:0000313" key="2">
    <source>
        <dbReference type="Proteomes" id="UP000629098"/>
    </source>
</evidence>
<dbReference type="EMBL" id="JACXAE010000043">
    <property type="protein sequence ID" value="MBD2772726.1"/>
    <property type="molecule type" value="Genomic_DNA"/>
</dbReference>
<organism evidence="1 2">
    <name type="scientific">Iningainema tapete BLCC-T55</name>
    <dbReference type="NCBI Taxonomy" id="2748662"/>
    <lineage>
        <taxon>Bacteria</taxon>
        <taxon>Bacillati</taxon>
        <taxon>Cyanobacteriota</taxon>
        <taxon>Cyanophyceae</taxon>
        <taxon>Nostocales</taxon>
        <taxon>Scytonemataceae</taxon>
        <taxon>Iningainema tapete</taxon>
    </lineage>
</organism>
<evidence type="ECO:0000313" key="1">
    <source>
        <dbReference type="EMBL" id="MBD2772726.1"/>
    </source>
</evidence>
<gene>
    <name evidence="1" type="ORF">ICL16_11755</name>
</gene>
<keyword evidence="2" id="KW-1185">Reference proteome</keyword>
<sequence>MVTLLCVFCTWATILLFIYSAWRNLSKGTNYVKMLHQIPCAGCEYFTNDHRLKCTVHPQKACSLEATNCVDFKVKTASCNAAQKGRQKIC</sequence>
<comment type="caution">
    <text evidence="1">The sequence shown here is derived from an EMBL/GenBank/DDBJ whole genome shotgun (WGS) entry which is preliminary data.</text>
</comment>